<dbReference type="EMBL" id="DXAY01000254">
    <property type="protein sequence ID" value="HIZ75714.1"/>
    <property type="molecule type" value="Genomic_DNA"/>
</dbReference>
<dbReference type="AlphaFoldDB" id="A0A9D2K3F8"/>
<comment type="pathway">
    <text evidence="1">Purine metabolism; ppGpp biosynthesis; ppGpp from GTP: step 1/2.</text>
</comment>
<organism evidence="3 4">
    <name type="scientific">Candidatus Mediterraneibacter stercoravium</name>
    <dbReference type="NCBI Taxonomy" id="2838685"/>
    <lineage>
        <taxon>Bacteria</taxon>
        <taxon>Bacillati</taxon>
        <taxon>Bacillota</taxon>
        <taxon>Clostridia</taxon>
        <taxon>Lachnospirales</taxon>
        <taxon>Lachnospiraceae</taxon>
        <taxon>Mediterraneibacter</taxon>
    </lineage>
</organism>
<comment type="caution">
    <text evidence="3">The sequence shown here is derived from an EMBL/GenBank/DDBJ whole genome shotgun (WGS) entry which is preliminary data.</text>
</comment>
<feature type="domain" description="RelA/SpoT" evidence="2">
    <location>
        <begin position="45"/>
        <end position="166"/>
    </location>
</feature>
<accession>A0A9D2K3F8</accession>
<protein>
    <submittedName>
        <fullName evidence="3">(P)ppGpp synthetase</fullName>
    </submittedName>
</protein>
<sequence>MTLEEYYELIKPYTDAMNLILTRLKIMDHDTYEKEDFKPIHSITNRIKEKESIENKLRRKGSSGSVQDAKALLKDIAGVRVVCFFEQDIRHLVGSLKKQSDLILIREKDYISTPKPNGYRSYHVIVGVPTYYMNSMEYYPVEIQFRTISMDLWAAMEHRICYKAQPFNEMEMRSAFRQYSEILEKMEKSFEVYSENNETSA</sequence>
<dbReference type="InterPro" id="IPR043519">
    <property type="entry name" value="NT_sf"/>
</dbReference>
<dbReference type="GO" id="GO:0015969">
    <property type="term" value="P:guanosine tetraphosphate metabolic process"/>
    <property type="evidence" value="ECO:0007669"/>
    <property type="project" value="InterPro"/>
</dbReference>
<dbReference type="Gene3D" id="3.30.460.10">
    <property type="entry name" value="Beta Polymerase, domain 2"/>
    <property type="match status" value="1"/>
</dbReference>
<dbReference type="PANTHER" id="PTHR47837:SF2">
    <property type="entry name" value="GTP PYROPHOSPHOKINASE YWAC"/>
    <property type="match status" value="1"/>
</dbReference>
<dbReference type="SUPFAM" id="SSF81301">
    <property type="entry name" value="Nucleotidyltransferase"/>
    <property type="match status" value="1"/>
</dbReference>
<gene>
    <name evidence="3" type="ORF">H9723_10835</name>
</gene>
<dbReference type="SMART" id="SM00954">
    <property type="entry name" value="RelA_SpoT"/>
    <property type="match status" value="1"/>
</dbReference>
<reference evidence="3" key="1">
    <citation type="journal article" date="2021" name="PeerJ">
        <title>Extensive microbial diversity within the chicken gut microbiome revealed by metagenomics and culture.</title>
        <authorList>
            <person name="Gilroy R."/>
            <person name="Ravi A."/>
            <person name="Getino M."/>
            <person name="Pursley I."/>
            <person name="Horton D.L."/>
            <person name="Alikhan N.F."/>
            <person name="Baker D."/>
            <person name="Gharbi K."/>
            <person name="Hall N."/>
            <person name="Watson M."/>
            <person name="Adriaenssens E.M."/>
            <person name="Foster-Nyarko E."/>
            <person name="Jarju S."/>
            <person name="Secka A."/>
            <person name="Antonio M."/>
            <person name="Oren A."/>
            <person name="Chaudhuri R.R."/>
            <person name="La Ragione R."/>
            <person name="Hildebrand F."/>
            <person name="Pallen M.J."/>
        </authorList>
    </citation>
    <scope>NUCLEOTIDE SEQUENCE</scope>
    <source>
        <strain evidence="3">CHK196-3914</strain>
    </source>
</reference>
<evidence type="ECO:0000313" key="3">
    <source>
        <dbReference type="EMBL" id="HIZ75714.1"/>
    </source>
</evidence>
<reference evidence="3" key="2">
    <citation type="submission" date="2021-04" db="EMBL/GenBank/DDBJ databases">
        <authorList>
            <person name="Gilroy R."/>
        </authorList>
    </citation>
    <scope>NUCLEOTIDE SEQUENCE</scope>
    <source>
        <strain evidence="3">CHK196-3914</strain>
    </source>
</reference>
<dbReference type="CDD" id="cd05399">
    <property type="entry name" value="NT_Rel-Spo_like"/>
    <property type="match status" value="1"/>
</dbReference>
<dbReference type="Pfam" id="PF04607">
    <property type="entry name" value="RelA_SpoT"/>
    <property type="match status" value="1"/>
</dbReference>
<name>A0A9D2K3F8_9FIRM</name>
<evidence type="ECO:0000259" key="2">
    <source>
        <dbReference type="SMART" id="SM00954"/>
    </source>
</evidence>
<dbReference type="InterPro" id="IPR007685">
    <property type="entry name" value="RelA_SpoT"/>
</dbReference>
<dbReference type="Gene3D" id="1.10.287.860">
    <property type="entry name" value="Nucleotidyltransferase"/>
    <property type="match status" value="1"/>
</dbReference>
<dbReference type="PANTHER" id="PTHR47837">
    <property type="entry name" value="GTP PYROPHOSPHOKINASE YJBM"/>
    <property type="match status" value="1"/>
</dbReference>
<evidence type="ECO:0000256" key="1">
    <source>
        <dbReference type="ARBA" id="ARBA00004976"/>
    </source>
</evidence>
<dbReference type="Proteomes" id="UP000824116">
    <property type="component" value="Unassembled WGS sequence"/>
</dbReference>
<dbReference type="InterPro" id="IPR052366">
    <property type="entry name" value="GTP_Pyrophosphokinase"/>
</dbReference>
<proteinExistence type="predicted"/>
<evidence type="ECO:0000313" key="4">
    <source>
        <dbReference type="Proteomes" id="UP000824116"/>
    </source>
</evidence>